<protein>
    <recommendedName>
        <fullName evidence="4">DUF983 domain-containing protein</fullName>
    </recommendedName>
</protein>
<accession>A0A0L6CR38</accession>
<dbReference type="AlphaFoldDB" id="A0A0L6CR38"/>
<keyword evidence="1" id="KW-0472">Membrane</keyword>
<sequence>MPIDEERDTRKAIFRGLRLKCPSCGKGKVLSGYLKVKDKCNCCGQELHHASVDDGPAYFTLMVVVAIIFPIFGLIYSLFEPKPLWVALSMMALATMLALFILPRVKGMFIGLQCAKRLYGF</sequence>
<reference evidence="3" key="1">
    <citation type="submission" date="2015-07" db="EMBL/GenBank/DDBJ databases">
        <title>Draft Genome Sequence of Roseovarius tolerans EL-164, a producer of N-Acylated Alanine Methyl Esters (NAMEs).</title>
        <authorList>
            <person name="Voget S."/>
            <person name="Bruns H."/>
            <person name="Wagner-Doebler I."/>
            <person name="Schulz S."/>
            <person name="Daniel R."/>
        </authorList>
    </citation>
    <scope>NUCLEOTIDE SEQUENCE [LARGE SCALE GENOMIC DNA]</scope>
    <source>
        <strain evidence="3">EL-164</strain>
    </source>
</reference>
<evidence type="ECO:0000313" key="3">
    <source>
        <dbReference type="Proteomes" id="UP000037046"/>
    </source>
</evidence>
<dbReference type="Pfam" id="PF06170">
    <property type="entry name" value="DUF983"/>
    <property type="match status" value="1"/>
</dbReference>
<dbReference type="EMBL" id="LGVV01000063">
    <property type="protein sequence ID" value="KNX40206.1"/>
    <property type="molecule type" value="Genomic_DNA"/>
</dbReference>
<gene>
    <name evidence="2" type="ORF">ROTO_32580</name>
</gene>
<feature type="transmembrane region" description="Helical" evidence="1">
    <location>
        <begin position="84"/>
        <end position="102"/>
    </location>
</feature>
<proteinExistence type="predicted"/>
<evidence type="ECO:0000313" key="2">
    <source>
        <dbReference type="EMBL" id="KNX40206.1"/>
    </source>
</evidence>
<keyword evidence="3" id="KW-1185">Reference proteome</keyword>
<keyword evidence="1" id="KW-1133">Transmembrane helix</keyword>
<comment type="caution">
    <text evidence="2">The sequence shown here is derived from an EMBL/GenBank/DDBJ whole genome shotgun (WGS) entry which is preliminary data.</text>
</comment>
<name>A0A0L6CR38_9RHOB</name>
<dbReference type="InterPro" id="IPR009325">
    <property type="entry name" value="DUF983"/>
</dbReference>
<organism evidence="2 3">
    <name type="scientific">Roseovarius tolerans</name>
    <dbReference type="NCBI Taxonomy" id="74031"/>
    <lineage>
        <taxon>Bacteria</taxon>
        <taxon>Pseudomonadati</taxon>
        <taxon>Pseudomonadota</taxon>
        <taxon>Alphaproteobacteria</taxon>
        <taxon>Rhodobacterales</taxon>
        <taxon>Roseobacteraceae</taxon>
        <taxon>Roseovarius</taxon>
    </lineage>
</organism>
<feature type="transmembrane region" description="Helical" evidence="1">
    <location>
        <begin position="57"/>
        <end position="78"/>
    </location>
</feature>
<keyword evidence="1" id="KW-0812">Transmembrane</keyword>
<dbReference type="Proteomes" id="UP000037046">
    <property type="component" value="Unassembled WGS sequence"/>
</dbReference>
<evidence type="ECO:0000256" key="1">
    <source>
        <dbReference type="SAM" id="Phobius"/>
    </source>
</evidence>
<evidence type="ECO:0008006" key="4">
    <source>
        <dbReference type="Google" id="ProtNLM"/>
    </source>
</evidence>
<dbReference type="OrthoDB" id="9799456at2"/>
<dbReference type="RefSeq" id="WP_050664099.1">
    <property type="nucleotide sequence ID" value="NZ_CP118494.1"/>
</dbReference>
<dbReference type="PATRIC" id="fig|74031.6.peg.3328"/>